<dbReference type="EMBL" id="HBFX01001518">
    <property type="protein sequence ID" value="CAD8946361.1"/>
    <property type="molecule type" value="Transcribed_RNA"/>
</dbReference>
<dbReference type="PRINTS" id="PR00328">
    <property type="entry name" value="SAR1GTPBP"/>
</dbReference>
<evidence type="ECO:0000256" key="2">
    <source>
        <dbReference type="ARBA" id="ARBA00004430"/>
    </source>
</evidence>
<evidence type="ECO:0000256" key="12">
    <source>
        <dbReference type="ARBA" id="ARBA00023212"/>
    </source>
</evidence>
<keyword evidence="10 15" id="KW-0342">GTP-binding</keyword>
<organism evidence="18">
    <name type="scientific">Hemiselmis andersenii</name>
    <name type="common">Cryptophyte alga</name>
    <dbReference type="NCBI Taxonomy" id="464988"/>
    <lineage>
        <taxon>Eukaryota</taxon>
        <taxon>Cryptophyceae</taxon>
        <taxon>Cryptomonadales</taxon>
        <taxon>Hemiselmidaceae</taxon>
        <taxon>Hemiselmis</taxon>
    </lineage>
</organism>
<evidence type="ECO:0000256" key="14">
    <source>
        <dbReference type="ARBA" id="ARBA00023288"/>
    </source>
</evidence>
<dbReference type="SUPFAM" id="SSF52540">
    <property type="entry name" value="P-loop containing nucleoside triphosphate hydrolases"/>
    <property type="match status" value="1"/>
</dbReference>
<name>A0A6U4N7D1_HEMAN</name>
<dbReference type="SMART" id="SM00177">
    <property type="entry name" value="ARF"/>
    <property type="match status" value="1"/>
</dbReference>
<dbReference type="PROSITE" id="PS51417">
    <property type="entry name" value="ARF"/>
    <property type="match status" value="1"/>
</dbReference>
<evidence type="ECO:0000256" key="11">
    <source>
        <dbReference type="ARBA" id="ARBA00023136"/>
    </source>
</evidence>
<keyword evidence="6" id="KW-0963">Cytoplasm</keyword>
<evidence type="ECO:0000256" key="7">
    <source>
        <dbReference type="ARBA" id="ARBA00022707"/>
    </source>
</evidence>
<dbReference type="GO" id="GO:0046872">
    <property type="term" value="F:metal ion binding"/>
    <property type="evidence" value="ECO:0007669"/>
    <property type="project" value="UniProtKB-KW"/>
</dbReference>
<dbReference type="GO" id="GO:0005525">
    <property type="term" value="F:GTP binding"/>
    <property type="evidence" value="ECO:0007669"/>
    <property type="project" value="UniProtKB-KW"/>
</dbReference>
<dbReference type="GO" id="GO:0030030">
    <property type="term" value="P:cell projection organization"/>
    <property type="evidence" value="ECO:0007669"/>
    <property type="project" value="UniProtKB-KW"/>
</dbReference>
<dbReference type="GO" id="GO:0005930">
    <property type="term" value="C:axoneme"/>
    <property type="evidence" value="ECO:0007669"/>
    <property type="project" value="UniProtKB-SubCell"/>
</dbReference>
<keyword evidence="14" id="KW-0449">Lipoprotein</keyword>
<keyword evidence="16" id="KW-0460">Magnesium</keyword>
<evidence type="ECO:0000256" key="10">
    <source>
        <dbReference type="ARBA" id="ARBA00023134"/>
    </source>
</evidence>
<reference evidence="18" key="1">
    <citation type="submission" date="2021-01" db="EMBL/GenBank/DDBJ databases">
        <authorList>
            <person name="Corre E."/>
            <person name="Pelletier E."/>
            <person name="Niang G."/>
            <person name="Scheremetjew M."/>
            <person name="Finn R."/>
            <person name="Kale V."/>
            <person name="Holt S."/>
            <person name="Cochrane G."/>
            <person name="Meng A."/>
            <person name="Brown T."/>
            <person name="Cohen L."/>
        </authorList>
    </citation>
    <scope>NUCLEOTIDE SEQUENCE</scope>
    <source>
        <strain evidence="18">CCMP441</strain>
        <strain evidence="19">CCMP644</strain>
    </source>
</reference>
<dbReference type="Pfam" id="PF00025">
    <property type="entry name" value="Arf"/>
    <property type="match status" value="1"/>
</dbReference>
<evidence type="ECO:0000256" key="16">
    <source>
        <dbReference type="PIRSR" id="PIRSR606689-2"/>
    </source>
</evidence>
<dbReference type="EMBL" id="HBFK01042258">
    <property type="protein sequence ID" value="CAD8759124.1"/>
    <property type="molecule type" value="Transcribed_RNA"/>
</dbReference>
<feature type="binding site" evidence="16">
    <location>
        <position position="31"/>
    </location>
    <ligand>
        <name>Mg(2+)</name>
        <dbReference type="ChEBI" id="CHEBI:18420"/>
    </ligand>
</feature>
<comment type="similarity">
    <text evidence="17">Belongs to the small GTPase superfamily. Arf family.</text>
</comment>
<feature type="binding site" evidence="15">
    <location>
        <begin position="24"/>
        <end position="31"/>
    </location>
    <ligand>
        <name>GTP</name>
        <dbReference type="ChEBI" id="CHEBI:37565"/>
    </ligand>
</feature>
<dbReference type="InterPro" id="IPR027417">
    <property type="entry name" value="P-loop_NTPase"/>
</dbReference>
<keyword evidence="11" id="KW-0472">Membrane</keyword>
<evidence type="ECO:0000256" key="3">
    <source>
        <dbReference type="ARBA" id="ARBA00004522"/>
    </source>
</evidence>
<feature type="binding site" evidence="16">
    <location>
        <position position="50"/>
    </location>
    <ligand>
        <name>Mg(2+)</name>
        <dbReference type="ChEBI" id="CHEBI:18420"/>
    </ligand>
</feature>
<keyword evidence="12" id="KW-0206">Cytoskeleton</keyword>
<dbReference type="InterPro" id="IPR006689">
    <property type="entry name" value="Small_GTPase_ARF/SAR"/>
</dbReference>
<dbReference type="PANTHER" id="PTHR11711">
    <property type="entry name" value="ADP RIBOSYLATION FACTOR-RELATED"/>
    <property type="match status" value="1"/>
</dbReference>
<evidence type="ECO:0000256" key="6">
    <source>
        <dbReference type="ARBA" id="ARBA00022490"/>
    </source>
</evidence>
<evidence type="ECO:0000313" key="19">
    <source>
        <dbReference type="EMBL" id="CAD8946361.1"/>
    </source>
</evidence>
<keyword evidence="5" id="KW-1003">Cell membrane</keyword>
<evidence type="ECO:0000256" key="1">
    <source>
        <dbReference type="ARBA" id="ARBA00004120"/>
    </source>
</evidence>
<evidence type="ECO:0000313" key="18">
    <source>
        <dbReference type="EMBL" id="CAD8759124.1"/>
    </source>
</evidence>
<dbReference type="AlphaFoldDB" id="A0A6U4N7D1"/>
<keyword evidence="16" id="KW-0479">Metal-binding</keyword>
<dbReference type="Gene3D" id="3.40.50.300">
    <property type="entry name" value="P-loop containing nucleotide triphosphate hydrolases"/>
    <property type="match status" value="1"/>
</dbReference>
<keyword evidence="7" id="KW-0519">Myristate</keyword>
<dbReference type="GO" id="GO:0060170">
    <property type="term" value="C:ciliary membrane"/>
    <property type="evidence" value="ECO:0007669"/>
    <property type="project" value="UniProtKB-SubCell"/>
</dbReference>
<dbReference type="GO" id="GO:0003924">
    <property type="term" value="F:GTPase activity"/>
    <property type="evidence" value="ECO:0007669"/>
    <property type="project" value="InterPro"/>
</dbReference>
<protein>
    <recommendedName>
        <fullName evidence="4">ADP-ribosylation factor-like protein 6</fullName>
    </recommendedName>
</protein>
<evidence type="ECO:0000256" key="15">
    <source>
        <dbReference type="PIRSR" id="PIRSR606689-1"/>
    </source>
</evidence>
<comment type="subcellular location">
    <subcellularLocation>
        <location evidence="3">Cell projection</location>
        <location evidence="3">Cilium membrane</location>
        <topology evidence="3">Peripheral membrane protein</topology>
        <orientation evidence="3">Cytoplasmic side</orientation>
    </subcellularLocation>
    <subcellularLocation>
        <location evidence="2">Cytoplasm</location>
        <location evidence="2">Cytoskeleton</location>
        <location evidence="2">Cilium axoneme</location>
    </subcellularLocation>
    <subcellularLocation>
        <location evidence="1">Cytoplasm</location>
        <location evidence="1">Cytoskeleton</location>
        <location evidence="1">Cilium basal body</location>
    </subcellularLocation>
</comment>
<dbReference type="FunFam" id="3.40.50.300:FF:000457">
    <property type="entry name" value="ADP-ribosylation factor-like protein 6"/>
    <property type="match status" value="1"/>
</dbReference>
<sequence length="182" mass="20342">MGLLQKLLDAIGFAKPQCKVLCVGLDNSGKSTVIQHLKPKQGAVKEVTPTVGFNVEQFARSAINFTVFDMSGAGKYRSLWEHYYKDAQAIIFVIDCSDKLRMCVVKEEMQSMLQHPDTRGVPTLFFANKIDISDHLNPVECVQYLDLDSVKDRPWHITPSNALSGFGLDDGVAWISEHLRVT</sequence>
<evidence type="ECO:0000256" key="9">
    <source>
        <dbReference type="ARBA" id="ARBA00022794"/>
    </source>
</evidence>
<gene>
    <name evidence="19" type="ORF">HAND00432_LOCUS879</name>
    <name evidence="18" type="ORF">HAND1043_LOCUS25638</name>
</gene>
<feature type="binding site" evidence="15">
    <location>
        <begin position="128"/>
        <end position="131"/>
    </location>
    <ligand>
        <name>GTP</name>
        <dbReference type="ChEBI" id="CHEBI:37565"/>
    </ligand>
</feature>
<dbReference type="NCBIfam" id="TIGR00231">
    <property type="entry name" value="small_GTP"/>
    <property type="match status" value="1"/>
</dbReference>
<feature type="binding site" evidence="15">
    <location>
        <position position="72"/>
    </location>
    <ligand>
        <name>GTP</name>
        <dbReference type="ChEBI" id="CHEBI:37565"/>
    </ligand>
</feature>
<evidence type="ECO:0000256" key="4">
    <source>
        <dbReference type="ARBA" id="ARBA00019766"/>
    </source>
</evidence>
<evidence type="ECO:0000256" key="8">
    <source>
        <dbReference type="ARBA" id="ARBA00022741"/>
    </source>
</evidence>
<evidence type="ECO:0000256" key="13">
    <source>
        <dbReference type="ARBA" id="ARBA00023273"/>
    </source>
</evidence>
<accession>A0A6U4N7D1</accession>
<keyword evidence="13" id="KW-0966">Cell projection</keyword>
<keyword evidence="9" id="KW-0970">Cilium biogenesis/degradation</keyword>
<proteinExistence type="inferred from homology"/>
<keyword evidence="8 15" id="KW-0547">Nucleotide-binding</keyword>
<dbReference type="InterPro" id="IPR005225">
    <property type="entry name" value="Small_GTP-bd"/>
</dbReference>
<dbReference type="SMART" id="SM00178">
    <property type="entry name" value="SAR"/>
    <property type="match status" value="1"/>
</dbReference>
<dbReference type="InterPro" id="IPR024156">
    <property type="entry name" value="Small_GTPase_ARF"/>
</dbReference>
<evidence type="ECO:0000256" key="5">
    <source>
        <dbReference type="ARBA" id="ARBA00022475"/>
    </source>
</evidence>
<evidence type="ECO:0000256" key="17">
    <source>
        <dbReference type="RuleBase" id="RU003925"/>
    </source>
</evidence>